<reference evidence="3" key="1">
    <citation type="submission" date="2021-10" db="EMBL/GenBank/DDBJ databases">
        <title>De novo Genome Assembly of Clathrus columnatus (Basidiomycota, Fungi) Using Illumina and Nanopore Sequence Data.</title>
        <authorList>
            <person name="Ogiso-Tanaka E."/>
            <person name="Itagaki H."/>
            <person name="Hosoya T."/>
            <person name="Hosaka K."/>
        </authorList>
    </citation>
    <scope>NUCLEOTIDE SEQUENCE</scope>
    <source>
        <strain evidence="3">MO-923</strain>
    </source>
</reference>
<dbReference type="PANTHER" id="PTHR34883:SF17">
    <property type="entry name" value="CUPREDOXIN"/>
    <property type="match status" value="1"/>
</dbReference>
<gene>
    <name evidence="3" type="ORF">Clacol_007109</name>
</gene>
<organism evidence="3 4">
    <name type="scientific">Clathrus columnatus</name>
    <dbReference type="NCBI Taxonomy" id="1419009"/>
    <lineage>
        <taxon>Eukaryota</taxon>
        <taxon>Fungi</taxon>
        <taxon>Dikarya</taxon>
        <taxon>Basidiomycota</taxon>
        <taxon>Agaricomycotina</taxon>
        <taxon>Agaricomycetes</taxon>
        <taxon>Phallomycetidae</taxon>
        <taxon>Phallales</taxon>
        <taxon>Clathraceae</taxon>
        <taxon>Clathrus</taxon>
    </lineage>
</organism>
<dbReference type="AlphaFoldDB" id="A0AAV5AIC9"/>
<dbReference type="CDD" id="cd00920">
    <property type="entry name" value="Cupredoxin"/>
    <property type="match status" value="1"/>
</dbReference>
<name>A0AAV5AIC9_9AGAM</name>
<keyword evidence="4" id="KW-1185">Reference proteome</keyword>
<dbReference type="SUPFAM" id="SSF49503">
    <property type="entry name" value="Cupredoxins"/>
    <property type="match status" value="1"/>
</dbReference>
<protein>
    <recommendedName>
        <fullName evidence="5">Cupredoxin</fullName>
    </recommendedName>
</protein>
<evidence type="ECO:0000256" key="2">
    <source>
        <dbReference type="SAM" id="SignalP"/>
    </source>
</evidence>
<feature type="region of interest" description="Disordered" evidence="1">
    <location>
        <begin position="183"/>
        <end position="205"/>
    </location>
</feature>
<comment type="caution">
    <text evidence="3">The sequence shown here is derived from an EMBL/GenBank/DDBJ whole genome shotgun (WGS) entry which is preliminary data.</text>
</comment>
<accession>A0AAV5AIC9</accession>
<evidence type="ECO:0000313" key="3">
    <source>
        <dbReference type="EMBL" id="GJJ12863.1"/>
    </source>
</evidence>
<proteinExistence type="predicted"/>
<evidence type="ECO:0000313" key="4">
    <source>
        <dbReference type="Proteomes" id="UP001050691"/>
    </source>
</evidence>
<evidence type="ECO:0000256" key="1">
    <source>
        <dbReference type="SAM" id="MobiDB-lite"/>
    </source>
</evidence>
<dbReference type="EMBL" id="BPWL01000008">
    <property type="protein sequence ID" value="GJJ12863.1"/>
    <property type="molecule type" value="Genomic_DNA"/>
</dbReference>
<feature type="chain" id="PRO_5043831447" description="Cupredoxin" evidence="2">
    <location>
        <begin position="18"/>
        <end position="229"/>
    </location>
</feature>
<dbReference type="PANTHER" id="PTHR34883">
    <property type="entry name" value="SERINE-RICH PROTEIN, PUTATIVE-RELATED-RELATED"/>
    <property type="match status" value="1"/>
</dbReference>
<dbReference type="Gene3D" id="2.60.40.420">
    <property type="entry name" value="Cupredoxins - blue copper proteins"/>
    <property type="match status" value="1"/>
</dbReference>
<dbReference type="InterPro" id="IPR052953">
    <property type="entry name" value="Ser-rich/MCO-related"/>
</dbReference>
<feature type="signal peptide" evidence="2">
    <location>
        <begin position="1"/>
        <end position="17"/>
    </location>
</feature>
<keyword evidence="2" id="KW-0732">Signal</keyword>
<dbReference type="InterPro" id="IPR008972">
    <property type="entry name" value="Cupredoxin"/>
</dbReference>
<dbReference type="Proteomes" id="UP001050691">
    <property type="component" value="Unassembled WGS sequence"/>
</dbReference>
<evidence type="ECO:0008006" key="5">
    <source>
        <dbReference type="Google" id="ProtNLM"/>
    </source>
</evidence>
<sequence length="229" mass="22880">MKLLSLAALILPAYVSAQDYGFDPSTPTTTSAAPVSLPSNVHQIMLGVGNGFTFTPNTITANSGDVLAFTVSTQSSANHGVVQSTPDAPCTEMTGGYDSGLWAPGDTFAVTINGTEPLYFYCPQTNPAVHCQHGMVLIVNPMTPSDITSFMAAATAVTSEATATSPQSSGSDVVATAVPSALSSSSSSSSSGSSGSSGSGSTTSGAIKGSVATTAGFLTAVFGFFFAMA</sequence>